<dbReference type="PROSITE" id="PS00781">
    <property type="entry name" value="PEPCASE_1"/>
    <property type="match status" value="1"/>
</dbReference>
<keyword evidence="7 10" id="KW-0456">Lyase</keyword>
<feature type="active site" evidence="10 11">
    <location>
        <position position="155"/>
    </location>
</feature>
<keyword evidence="8 10" id="KW-0120">Carbon dioxide fixation</keyword>
<evidence type="ECO:0000256" key="8">
    <source>
        <dbReference type="ARBA" id="ARBA00023300"/>
    </source>
</evidence>
<organism evidence="13 14">
    <name type="scientific">Undibacterium piscinae</name>
    <dbReference type="NCBI Taxonomy" id="2495591"/>
    <lineage>
        <taxon>Bacteria</taxon>
        <taxon>Pseudomonadati</taxon>
        <taxon>Pseudomonadota</taxon>
        <taxon>Betaproteobacteria</taxon>
        <taxon>Burkholderiales</taxon>
        <taxon>Oxalobacteraceae</taxon>
        <taxon>Undibacterium</taxon>
    </lineage>
</organism>
<evidence type="ECO:0000256" key="6">
    <source>
        <dbReference type="ARBA" id="ARBA00022842"/>
    </source>
</evidence>
<dbReference type="Proteomes" id="UP000274350">
    <property type="component" value="Chromosome"/>
</dbReference>
<dbReference type="InterPro" id="IPR022805">
    <property type="entry name" value="PEP_COase_bac/pln-type"/>
</dbReference>
<dbReference type="PROSITE" id="PS00393">
    <property type="entry name" value="PEPCASE_2"/>
    <property type="match status" value="1"/>
</dbReference>
<dbReference type="GO" id="GO:0015977">
    <property type="term" value="P:carbon fixation"/>
    <property type="evidence" value="ECO:0007669"/>
    <property type="project" value="UniProtKB-UniRule"/>
</dbReference>
<evidence type="ECO:0000256" key="2">
    <source>
        <dbReference type="ARBA" id="ARBA00003670"/>
    </source>
</evidence>
<dbReference type="OrthoDB" id="9768133at2"/>
<comment type="function">
    <text evidence="2 10">Forms oxaloacetate, a four-carbon dicarboxylic acid source for the tricarboxylic acid cycle.</text>
</comment>
<feature type="active site" evidence="10 12">
    <location>
        <position position="588"/>
    </location>
</feature>
<dbReference type="EC" id="4.1.1.31" evidence="4 10"/>
<comment type="catalytic activity">
    <reaction evidence="9 10">
        <text>oxaloacetate + phosphate = phosphoenolpyruvate + hydrogencarbonate</text>
        <dbReference type="Rhea" id="RHEA:28370"/>
        <dbReference type="ChEBI" id="CHEBI:16452"/>
        <dbReference type="ChEBI" id="CHEBI:17544"/>
        <dbReference type="ChEBI" id="CHEBI:43474"/>
        <dbReference type="ChEBI" id="CHEBI:58702"/>
        <dbReference type="EC" id="4.1.1.31"/>
    </reaction>
</comment>
<evidence type="ECO:0000256" key="7">
    <source>
        <dbReference type="ARBA" id="ARBA00023239"/>
    </source>
</evidence>
<gene>
    <name evidence="10 13" type="primary">ppc</name>
    <name evidence="13" type="ORF">EJG51_006695</name>
</gene>
<keyword evidence="14" id="KW-1185">Reference proteome</keyword>
<evidence type="ECO:0000256" key="3">
    <source>
        <dbReference type="ARBA" id="ARBA00008346"/>
    </source>
</evidence>
<evidence type="ECO:0000256" key="1">
    <source>
        <dbReference type="ARBA" id="ARBA00001946"/>
    </source>
</evidence>
<dbReference type="InterPro" id="IPR015813">
    <property type="entry name" value="Pyrv/PenolPyrv_kinase-like_dom"/>
</dbReference>
<evidence type="ECO:0000256" key="4">
    <source>
        <dbReference type="ARBA" id="ARBA00012305"/>
    </source>
</evidence>
<dbReference type="GO" id="GO:0005829">
    <property type="term" value="C:cytosol"/>
    <property type="evidence" value="ECO:0007669"/>
    <property type="project" value="TreeGrafter"/>
</dbReference>
<dbReference type="InterPro" id="IPR021135">
    <property type="entry name" value="PEP_COase"/>
</dbReference>
<sequence length="926" mass="102855">MNTHLYSKVDLSEDDKDHSLREDIRRLGRILGDTVRNQHGDEIFDLIETVRQNSIRFRRDADPAARSELESTLDSLTNDQTTQVIRAFSYFSHLVNLAEDQHHVRRTRAHLIAGSAARRGSLAHTIEALYENGHSTAQLLEFFQTAEVSPVLTAHPTEVQRKSILNCQMAITRLLDERDRMQLTPEESAANEEAVGRAVLTLWQTRMLRTSKLSVLDEVENGLSFYDYTFLRELPQLYAGLEDLLASKDAGHQPVELPSFMKMGSWIGGDRDGNPFVTAEVLEKTLAMQATRALKFYLDELHTLGSQLSMATLLVHVSAELKSLAERSPDHSPHRSDEPYRLAVSGMYARLASTYTQLLGLTPAIPASGEAQAYASAEELSADLDIVHASLLANGSAALARGRLRHLRRAVKVFGFYLAPLDLRQNSDVHERVVAELLQAANPEMRYLELDEEGRIAVLVNEISSSRPLASPYLTYSEETQSELAIYRAACTAKQRYGNGAVPNCIISKTDGVSDMLELALLLKESGLLHPAEARLDVNIIPLFETIGDLQNSAPSMDRLFAIPAYARLLASRGNAQEVMLGYSDSNKDGGFLTSGWELFKAELDLVKVFETHQVRLRLFHGRGGSVGRGGGPSFQAILAQPAGAVQGQIRLTEQGEVITAKYGNPEVGRRNLEVLAAATMEASLLAHTEAPPRPEFLSAMEELSDHAFRAYRHLVYETEGFEQYFWESTVISEIAGLNIGSRPASRKKSTAIEDLRAIPWVFSWSQCRLMLPGWFGFGAAVQSYLKAHPDNGLQILQSMFKEWSFFSTVLSNMEMVLAKSDIGIASRYAQLVKDDALRDSIFPRLQAEHALTIAVLKTISGQDELLAANPLLKRSISNRFPYLSPLNHVQVELLQRYRQGDPDERVRRGIHLSINGIAAGLRNSG</sequence>
<evidence type="ECO:0000256" key="12">
    <source>
        <dbReference type="PROSITE-ProRule" id="PRU10112"/>
    </source>
</evidence>
<dbReference type="NCBIfam" id="NF000584">
    <property type="entry name" value="PRK00009.1"/>
    <property type="match status" value="1"/>
</dbReference>
<keyword evidence="6 10" id="KW-0460">Magnesium</keyword>
<name>A0A6M4A466_9BURK</name>
<dbReference type="PANTHER" id="PTHR30523">
    <property type="entry name" value="PHOSPHOENOLPYRUVATE CARBOXYLASE"/>
    <property type="match status" value="1"/>
</dbReference>
<reference evidence="13 14" key="1">
    <citation type="journal article" date="2019" name="Int. J. Syst. Evol. Microbiol.">
        <title>Undibacterium piscinae sp. nov., isolated from Korean shiner intestine.</title>
        <authorList>
            <person name="Lee S.Y."/>
            <person name="Kang W."/>
            <person name="Kim P.S."/>
            <person name="Kim H.S."/>
            <person name="Sung H."/>
            <person name="Shin N.R."/>
            <person name="Whon T.W."/>
            <person name="Yun J.H."/>
            <person name="Lee J.Y."/>
            <person name="Lee J.Y."/>
            <person name="Jung M.J."/>
            <person name="Jeong Y.S."/>
            <person name="Tak E.J."/>
            <person name="Han J.E."/>
            <person name="Hyun D.W."/>
            <person name="Kang M.S."/>
            <person name="Lee K.E."/>
            <person name="Lee B.H."/>
            <person name="Bae J.W."/>
        </authorList>
    </citation>
    <scope>NUCLEOTIDE SEQUENCE [LARGE SCALE GENOMIC DNA]</scope>
    <source>
        <strain evidence="13 14">S11R28</strain>
    </source>
</reference>
<dbReference type="InterPro" id="IPR018129">
    <property type="entry name" value="PEP_COase_Lys_AS"/>
</dbReference>
<protein>
    <recommendedName>
        <fullName evidence="5 10">Phosphoenolpyruvate carboxylase</fullName>
        <shortName evidence="10">PEPC</shortName>
        <shortName evidence="10">PEPCase</shortName>
        <ecNumber evidence="4 10">4.1.1.31</ecNumber>
    </recommendedName>
</protein>
<dbReference type="PRINTS" id="PR00150">
    <property type="entry name" value="PEPCARBXLASE"/>
</dbReference>
<dbReference type="EMBL" id="CP051152">
    <property type="protein sequence ID" value="QJQ05590.1"/>
    <property type="molecule type" value="Genomic_DNA"/>
</dbReference>
<proteinExistence type="inferred from homology"/>
<dbReference type="Pfam" id="PF00311">
    <property type="entry name" value="PEPcase"/>
    <property type="match status" value="1"/>
</dbReference>
<dbReference type="GO" id="GO:0008964">
    <property type="term" value="F:phosphoenolpyruvate carboxylase activity"/>
    <property type="evidence" value="ECO:0007669"/>
    <property type="project" value="UniProtKB-UniRule"/>
</dbReference>
<dbReference type="GO" id="GO:0006107">
    <property type="term" value="P:oxaloacetate metabolic process"/>
    <property type="evidence" value="ECO:0007669"/>
    <property type="project" value="UniProtKB-UniRule"/>
</dbReference>
<evidence type="ECO:0000256" key="11">
    <source>
        <dbReference type="PROSITE-ProRule" id="PRU10111"/>
    </source>
</evidence>
<comment type="similarity">
    <text evidence="3 10">Belongs to the PEPCase type 1 family.</text>
</comment>
<dbReference type="GO" id="GO:0006099">
    <property type="term" value="P:tricarboxylic acid cycle"/>
    <property type="evidence" value="ECO:0007669"/>
    <property type="project" value="InterPro"/>
</dbReference>
<evidence type="ECO:0000256" key="9">
    <source>
        <dbReference type="ARBA" id="ARBA00048995"/>
    </source>
</evidence>
<accession>A0A6M4A466</accession>
<dbReference type="Gene3D" id="1.20.1440.90">
    <property type="entry name" value="Phosphoenolpyruvate/pyruvate domain"/>
    <property type="match status" value="1"/>
</dbReference>
<dbReference type="AlphaFoldDB" id="A0A6M4A466"/>
<evidence type="ECO:0000256" key="10">
    <source>
        <dbReference type="HAMAP-Rule" id="MF_00595"/>
    </source>
</evidence>
<comment type="cofactor">
    <cofactor evidence="1 10">
        <name>Mg(2+)</name>
        <dbReference type="ChEBI" id="CHEBI:18420"/>
    </cofactor>
</comment>
<evidence type="ECO:0000313" key="13">
    <source>
        <dbReference type="EMBL" id="QJQ05590.1"/>
    </source>
</evidence>
<dbReference type="SUPFAM" id="SSF51621">
    <property type="entry name" value="Phosphoenolpyruvate/pyruvate domain"/>
    <property type="match status" value="1"/>
</dbReference>
<dbReference type="GO" id="GO:0000287">
    <property type="term" value="F:magnesium ion binding"/>
    <property type="evidence" value="ECO:0007669"/>
    <property type="project" value="UniProtKB-UniRule"/>
</dbReference>
<dbReference type="InterPro" id="IPR033129">
    <property type="entry name" value="PEPCASE_His_AS"/>
</dbReference>
<dbReference type="PANTHER" id="PTHR30523:SF6">
    <property type="entry name" value="PHOSPHOENOLPYRUVATE CARBOXYLASE"/>
    <property type="match status" value="1"/>
</dbReference>
<keyword evidence="13" id="KW-0670">Pyruvate</keyword>
<comment type="subunit">
    <text evidence="10">Homotetramer.</text>
</comment>
<dbReference type="KEGG" id="upi:EJG51_006695"/>
<dbReference type="HAMAP" id="MF_00595">
    <property type="entry name" value="PEPcase_type1"/>
    <property type="match status" value="1"/>
</dbReference>
<evidence type="ECO:0000313" key="14">
    <source>
        <dbReference type="Proteomes" id="UP000274350"/>
    </source>
</evidence>
<evidence type="ECO:0000256" key="5">
    <source>
        <dbReference type="ARBA" id="ARBA00022419"/>
    </source>
</evidence>